<dbReference type="CDD" id="cd02966">
    <property type="entry name" value="TlpA_like_family"/>
    <property type="match status" value="1"/>
</dbReference>
<gene>
    <name evidence="7" type="primary">resA_18</name>
    <name evidence="7" type="ORF">GALL_139220</name>
</gene>
<evidence type="ECO:0000256" key="2">
    <source>
        <dbReference type="ARBA" id="ARBA00022748"/>
    </source>
</evidence>
<dbReference type="Gene3D" id="3.40.30.10">
    <property type="entry name" value="Glutaredoxin"/>
    <property type="match status" value="1"/>
</dbReference>
<reference evidence="7" key="1">
    <citation type="submission" date="2016-10" db="EMBL/GenBank/DDBJ databases">
        <title>Sequence of Gallionella enrichment culture.</title>
        <authorList>
            <person name="Poehlein A."/>
            <person name="Muehling M."/>
            <person name="Daniel R."/>
        </authorList>
    </citation>
    <scope>NUCLEOTIDE SEQUENCE</scope>
</reference>
<dbReference type="Pfam" id="PF08534">
    <property type="entry name" value="Redoxin"/>
    <property type="match status" value="1"/>
</dbReference>
<keyword evidence="3" id="KW-1015">Disulfide bond</keyword>
<proteinExistence type="predicted"/>
<comment type="caution">
    <text evidence="7">The sequence shown here is derived from an EMBL/GenBank/DDBJ whole genome shotgun (WGS) entry which is preliminary data.</text>
</comment>
<dbReference type="PANTHER" id="PTHR42852:SF6">
    <property type="entry name" value="THIOL:DISULFIDE INTERCHANGE PROTEIN DSBE"/>
    <property type="match status" value="1"/>
</dbReference>
<feature type="domain" description="Thioredoxin" evidence="6">
    <location>
        <begin position="43"/>
        <end position="181"/>
    </location>
</feature>
<dbReference type="PROSITE" id="PS00194">
    <property type="entry name" value="THIOREDOXIN_1"/>
    <property type="match status" value="1"/>
</dbReference>
<comment type="subcellular location">
    <subcellularLocation>
        <location evidence="1">Cell envelope</location>
    </subcellularLocation>
</comment>
<protein>
    <submittedName>
        <fullName evidence="7">Thiol-disulfide oxidoreductase ResA</fullName>
    </submittedName>
</protein>
<name>A0A1J5S687_9ZZZZ</name>
<organism evidence="7">
    <name type="scientific">mine drainage metagenome</name>
    <dbReference type="NCBI Taxonomy" id="410659"/>
    <lineage>
        <taxon>unclassified sequences</taxon>
        <taxon>metagenomes</taxon>
        <taxon>ecological metagenomes</taxon>
    </lineage>
</organism>
<keyword evidence="5" id="KW-1133">Transmembrane helix</keyword>
<dbReference type="InterPro" id="IPR036249">
    <property type="entry name" value="Thioredoxin-like_sf"/>
</dbReference>
<evidence type="ECO:0000313" key="7">
    <source>
        <dbReference type="EMBL" id="OIR03985.1"/>
    </source>
</evidence>
<dbReference type="AlphaFoldDB" id="A0A1J5S687"/>
<dbReference type="PROSITE" id="PS51352">
    <property type="entry name" value="THIOREDOXIN_2"/>
    <property type="match status" value="1"/>
</dbReference>
<feature type="transmembrane region" description="Helical" evidence="5">
    <location>
        <begin position="12"/>
        <end position="30"/>
    </location>
</feature>
<dbReference type="InterPro" id="IPR017937">
    <property type="entry name" value="Thioredoxin_CS"/>
</dbReference>
<dbReference type="InterPro" id="IPR050553">
    <property type="entry name" value="Thioredoxin_ResA/DsbE_sf"/>
</dbReference>
<keyword evidence="2" id="KW-0201">Cytochrome c-type biogenesis</keyword>
<evidence type="ECO:0000256" key="3">
    <source>
        <dbReference type="ARBA" id="ARBA00023157"/>
    </source>
</evidence>
<dbReference type="GO" id="GO:0030313">
    <property type="term" value="C:cell envelope"/>
    <property type="evidence" value="ECO:0007669"/>
    <property type="project" value="UniProtKB-SubCell"/>
</dbReference>
<keyword evidence="5" id="KW-0812">Transmembrane</keyword>
<keyword evidence="4" id="KW-0676">Redox-active center</keyword>
<dbReference type="GO" id="GO:0016491">
    <property type="term" value="F:oxidoreductase activity"/>
    <property type="evidence" value="ECO:0007669"/>
    <property type="project" value="InterPro"/>
</dbReference>
<sequence length="183" mass="19637">MSSDSRLNLFRTVGLILIAVIGLFAINRILSRRAQQAVNAVAPADRAAAPDFTVSTLAGGTWSLSAQRGHVVLVNFFATWCPPCRAETPDLVRLAAAYEPKGVSFIGLSMDQDGPDVVRPFVKKYGMEYPAAMAQPGSAIAADITGIPVTKIIDRHGRIAREYVGMISPDQVRADLDALLAEK</sequence>
<evidence type="ECO:0000256" key="4">
    <source>
        <dbReference type="ARBA" id="ARBA00023284"/>
    </source>
</evidence>
<dbReference type="InterPro" id="IPR013766">
    <property type="entry name" value="Thioredoxin_domain"/>
</dbReference>
<dbReference type="GO" id="GO:0017004">
    <property type="term" value="P:cytochrome complex assembly"/>
    <property type="evidence" value="ECO:0007669"/>
    <property type="project" value="UniProtKB-KW"/>
</dbReference>
<evidence type="ECO:0000256" key="5">
    <source>
        <dbReference type="SAM" id="Phobius"/>
    </source>
</evidence>
<dbReference type="PANTHER" id="PTHR42852">
    <property type="entry name" value="THIOL:DISULFIDE INTERCHANGE PROTEIN DSBE"/>
    <property type="match status" value="1"/>
</dbReference>
<dbReference type="EMBL" id="MLJW01000061">
    <property type="protein sequence ID" value="OIR03985.1"/>
    <property type="molecule type" value="Genomic_DNA"/>
</dbReference>
<dbReference type="SUPFAM" id="SSF52833">
    <property type="entry name" value="Thioredoxin-like"/>
    <property type="match status" value="1"/>
</dbReference>
<accession>A0A1J5S687</accession>
<keyword evidence="5" id="KW-0472">Membrane</keyword>
<dbReference type="InterPro" id="IPR013740">
    <property type="entry name" value="Redoxin"/>
</dbReference>
<evidence type="ECO:0000256" key="1">
    <source>
        <dbReference type="ARBA" id="ARBA00004196"/>
    </source>
</evidence>
<evidence type="ECO:0000259" key="6">
    <source>
        <dbReference type="PROSITE" id="PS51352"/>
    </source>
</evidence>